<dbReference type="Pfam" id="PF13086">
    <property type="entry name" value="AAA_11"/>
    <property type="match status" value="1"/>
</dbReference>
<name>A0A1B0B1N3_9MUSC</name>
<organism evidence="4 5">
    <name type="scientific">Glossina palpalis gambiensis</name>
    <dbReference type="NCBI Taxonomy" id="67801"/>
    <lineage>
        <taxon>Eukaryota</taxon>
        <taxon>Metazoa</taxon>
        <taxon>Ecdysozoa</taxon>
        <taxon>Arthropoda</taxon>
        <taxon>Hexapoda</taxon>
        <taxon>Insecta</taxon>
        <taxon>Pterygota</taxon>
        <taxon>Neoptera</taxon>
        <taxon>Endopterygota</taxon>
        <taxon>Diptera</taxon>
        <taxon>Brachycera</taxon>
        <taxon>Muscomorpha</taxon>
        <taxon>Hippoboscoidea</taxon>
        <taxon>Glossinidae</taxon>
        <taxon>Glossina</taxon>
    </lineage>
</organism>
<dbReference type="VEuPathDB" id="VectorBase:GPPI015899"/>
<reference evidence="4" key="2">
    <citation type="submission" date="2020-05" db="UniProtKB">
        <authorList>
            <consortium name="EnsemblMetazoa"/>
        </authorList>
    </citation>
    <scope>IDENTIFICATION</scope>
    <source>
        <strain evidence="4">IAEA</strain>
    </source>
</reference>
<dbReference type="GO" id="GO:0005737">
    <property type="term" value="C:cytoplasm"/>
    <property type="evidence" value="ECO:0007669"/>
    <property type="project" value="UniProtKB-SubCell"/>
</dbReference>
<evidence type="ECO:0000313" key="5">
    <source>
        <dbReference type="Proteomes" id="UP000092460"/>
    </source>
</evidence>
<reference evidence="5" key="1">
    <citation type="submission" date="2015-01" db="EMBL/GenBank/DDBJ databases">
        <authorList>
            <person name="Aksoy S."/>
            <person name="Warren W."/>
            <person name="Wilson R.K."/>
        </authorList>
    </citation>
    <scope>NUCLEOTIDE SEQUENCE [LARGE SCALE GENOMIC DNA]</scope>
    <source>
        <strain evidence="5">IAEA</strain>
    </source>
</reference>
<dbReference type="EnsemblMetazoa" id="GPPI015899-RA">
    <property type="protein sequence ID" value="GPPI015899-PA"/>
    <property type="gene ID" value="GPPI015899"/>
</dbReference>
<dbReference type="GO" id="GO:0004386">
    <property type="term" value="F:helicase activity"/>
    <property type="evidence" value="ECO:0007669"/>
    <property type="project" value="InterPro"/>
</dbReference>
<dbReference type="Gene3D" id="3.40.50.300">
    <property type="entry name" value="P-loop containing nucleotide triphosphate hydrolases"/>
    <property type="match status" value="1"/>
</dbReference>
<evidence type="ECO:0000313" key="4">
    <source>
        <dbReference type="EnsemblMetazoa" id="GPPI015899-PA"/>
    </source>
</evidence>
<evidence type="ECO:0000256" key="2">
    <source>
        <dbReference type="ARBA" id="ARBA00022490"/>
    </source>
</evidence>
<dbReference type="EMBL" id="JXJN01007210">
    <property type="status" value="NOT_ANNOTATED_CDS"/>
    <property type="molecule type" value="Genomic_DNA"/>
</dbReference>
<keyword evidence="2" id="KW-0963">Cytoplasm</keyword>
<dbReference type="EMBL" id="JXJN01007209">
    <property type="status" value="NOT_ANNOTATED_CDS"/>
    <property type="molecule type" value="Genomic_DNA"/>
</dbReference>
<protein>
    <recommendedName>
        <fullName evidence="3">DNA2/NAM7 helicase helicase domain-containing protein</fullName>
    </recommendedName>
</protein>
<dbReference type="AlphaFoldDB" id="A0A1B0B1N3"/>
<sequence length="153" mass="17422">MIEKNRRERPQSDVRLNGEESPLLDNRQYGWYNSKLNFIQKKAVANILRGKIRNMPYVIFGPPGTEKTATLVETIKQIFKLIPTARMLLGTPSNNSADVITTQLIGVLRMDEQGAQKRTYIRAFDASIAQDFIVDEIETFCAEANRTEQKSKS</sequence>
<dbReference type="InterPro" id="IPR041677">
    <property type="entry name" value="DNA2/NAM7_AAA_11"/>
</dbReference>
<dbReference type="SUPFAM" id="SSF52540">
    <property type="entry name" value="P-loop containing nucleoside triphosphate hydrolases"/>
    <property type="match status" value="1"/>
</dbReference>
<proteinExistence type="predicted"/>
<dbReference type="InterPro" id="IPR027417">
    <property type="entry name" value="P-loop_NTPase"/>
</dbReference>
<dbReference type="STRING" id="67801.A0A1B0B1N3"/>
<evidence type="ECO:0000256" key="1">
    <source>
        <dbReference type="ARBA" id="ARBA00004496"/>
    </source>
</evidence>
<dbReference type="PANTHER" id="PTHR45418:SF5">
    <property type="entry name" value="BRCA2-INTERACTING PROTEIN-LIKE-RELATED"/>
    <property type="match status" value="1"/>
</dbReference>
<comment type="subcellular location">
    <subcellularLocation>
        <location evidence="1">Cytoplasm</location>
    </subcellularLocation>
</comment>
<keyword evidence="5" id="KW-1185">Reference proteome</keyword>
<accession>A0A1B0B1N3</accession>
<dbReference type="PANTHER" id="PTHR45418">
    <property type="entry name" value="CANCER/TESTIS ANTIGEN 55"/>
    <property type="match status" value="1"/>
</dbReference>
<evidence type="ECO:0000259" key="3">
    <source>
        <dbReference type="Pfam" id="PF13086"/>
    </source>
</evidence>
<dbReference type="Proteomes" id="UP000092460">
    <property type="component" value="Unassembled WGS sequence"/>
</dbReference>
<feature type="domain" description="DNA2/NAM7 helicase helicase" evidence="3">
    <location>
        <begin position="36"/>
        <end position="118"/>
    </location>
</feature>